<dbReference type="InterPro" id="IPR008271">
    <property type="entry name" value="Ser/Thr_kinase_AS"/>
</dbReference>
<reference evidence="13 14" key="1">
    <citation type="journal article" date="2013" name="BMC Genomics">
        <title>Reconstruction of the lipid metabolism for the microalga Monoraphidium neglectum from its genome sequence reveals characteristics suitable for biofuel production.</title>
        <authorList>
            <person name="Bogen C."/>
            <person name="Al-Dilaimi A."/>
            <person name="Albersmeier A."/>
            <person name="Wichmann J."/>
            <person name="Grundmann M."/>
            <person name="Rupp O."/>
            <person name="Lauersen K.J."/>
            <person name="Blifernez-Klassen O."/>
            <person name="Kalinowski J."/>
            <person name="Goesmann A."/>
            <person name="Mussgnug J.H."/>
            <person name="Kruse O."/>
        </authorList>
    </citation>
    <scope>NUCLEOTIDE SEQUENCE [LARGE SCALE GENOMIC DNA]</scope>
    <source>
        <strain evidence="13 14">SAG 48.87</strain>
    </source>
</reference>
<dbReference type="KEGG" id="mng:MNEG_11865"/>
<evidence type="ECO:0000256" key="8">
    <source>
        <dbReference type="ARBA" id="ARBA00048679"/>
    </source>
</evidence>
<organism evidence="13 14">
    <name type="scientific">Monoraphidium neglectum</name>
    <dbReference type="NCBI Taxonomy" id="145388"/>
    <lineage>
        <taxon>Eukaryota</taxon>
        <taxon>Viridiplantae</taxon>
        <taxon>Chlorophyta</taxon>
        <taxon>core chlorophytes</taxon>
        <taxon>Chlorophyceae</taxon>
        <taxon>CS clade</taxon>
        <taxon>Sphaeropleales</taxon>
        <taxon>Selenastraceae</taxon>
        <taxon>Monoraphidium</taxon>
    </lineage>
</organism>
<dbReference type="STRING" id="145388.A0A0D2LXE7"/>
<keyword evidence="3 13" id="KW-0808">Transferase</keyword>
<evidence type="ECO:0000256" key="1">
    <source>
        <dbReference type="ARBA" id="ARBA00012513"/>
    </source>
</evidence>
<evidence type="ECO:0000256" key="6">
    <source>
        <dbReference type="ARBA" id="ARBA00022840"/>
    </source>
</evidence>
<dbReference type="PROSITE" id="PS00107">
    <property type="entry name" value="PROTEIN_KINASE_ATP"/>
    <property type="match status" value="1"/>
</dbReference>
<comment type="catalytic activity">
    <reaction evidence="8">
        <text>L-seryl-[protein] + ATP = O-phospho-L-seryl-[protein] + ADP + H(+)</text>
        <dbReference type="Rhea" id="RHEA:17989"/>
        <dbReference type="Rhea" id="RHEA-COMP:9863"/>
        <dbReference type="Rhea" id="RHEA-COMP:11604"/>
        <dbReference type="ChEBI" id="CHEBI:15378"/>
        <dbReference type="ChEBI" id="CHEBI:29999"/>
        <dbReference type="ChEBI" id="CHEBI:30616"/>
        <dbReference type="ChEBI" id="CHEBI:83421"/>
        <dbReference type="ChEBI" id="CHEBI:456216"/>
        <dbReference type="EC" id="2.7.11.1"/>
    </reaction>
</comment>
<dbReference type="EC" id="2.7.11.1" evidence="1"/>
<feature type="binding site" evidence="9">
    <location>
        <position position="70"/>
    </location>
    <ligand>
        <name>ATP</name>
        <dbReference type="ChEBI" id="CHEBI:30616"/>
    </ligand>
</feature>
<dbReference type="Proteomes" id="UP000054498">
    <property type="component" value="Unassembled WGS sequence"/>
</dbReference>
<dbReference type="SMART" id="SM00220">
    <property type="entry name" value="S_TKc"/>
    <property type="match status" value="1"/>
</dbReference>
<comment type="similarity">
    <text evidence="10">Belongs to the protein kinase superfamily.</text>
</comment>
<dbReference type="OrthoDB" id="248923at2759"/>
<evidence type="ECO:0000256" key="5">
    <source>
        <dbReference type="ARBA" id="ARBA00022777"/>
    </source>
</evidence>
<dbReference type="PROSITE" id="PS00108">
    <property type="entry name" value="PROTEIN_KINASE_ST"/>
    <property type="match status" value="1"/>
</dbReference>
<evidence type="ECO:0000313" key="13">
    <source>
        <dbReference type="EMBL" id="KIY96099.1"/>
    </source>
</evidence>
<keyword evidence="4 9" id="KW-0547">Nucleotide-binding</keyword>
<evidence type="ECO:0000256" key="9">
    <source>
        <dbReference type="PROSITE-ProRule" id="PRU10141"/>
    </source>
</evidence>
<dbReference type="GO" id="GO:0005737">
    <property type="term" value="C:cytoplasm"/>
    <property type="evidence" value="ECO:0007669"/>
    <property type="project" value="TreeGrafter"/>
</dbReference>
<keyword evidence="6 9" id="KW-0067">ATP-binding</keyword>
<dbReference type="PROSITE" id="PS50011">
    <property type="entry name" value="PROTEIN_KINASE_DOM"/>
    <property type="match status" value="1"/>
</dbReference>
<protein>
    <recommendedName>
        <fullName evidence="1">non-specific serine/threonine protein kinase</fullName>
        <ecNumber evidence="1">2.7.11.1</ecNumber>
    </recommendedName>
</protein>
<evidence type="ECO:0000256" key="3">
    <source>
        <dbReference type="ARBA" id="ARBA00022679"/>
    </source>
</evidence>
<dbReference type="GO" id="GO:0005524">
    <property type="term" value="F:ATP binding"/>
    <property type="evidence" value="ECO:0007669"/>
    <property type="project" value="UniProtKB-UniRule"/>
</dbReference>
<keyword evidence="14" id="KW-1185">Reference proteome</keyword>
<evidence type="ECO:0000313" key="14">
    <source>
        <dbReference type="Proteomes" id="UP000054498"/>
    </source>
</evidence>
<dbReference type="Pfam" id="PF00069">
    <property type="entry name" value="Pkinase"/>
    <property type="match status" value="2"/>
</dbReference>
<gene>
    <name evidence="13" type="ORF">MNEG_11865</name>
</gene>
<evidence type="ECO:0000256" key="2">
    <source>
        <dbReference type="ARBA" id="ARBA00022527"/>
    </source>
</evidence>
<feature type="region of interest" description="Disordered" evidence="11">
    <location>
        <begin position="411"/>
        <end position="433"/>
    </location>
</feature>
<evidence type="ECO:0000256" key="10">
    <source>
        <dbReference type="RuleBase" id="RU000304"/>
    </source>
</evidence>
<dbReference type="PANTHER" id="PTHR45998">
    <property type="entry name" value="SERINE/THREONINE-PROTEIN KINASE 16"/>
    <property type="match status" value="1"/>
</dbReference>
<dbReference type="GO" id="GO:0106310">
    <property type="term" value="F:protein serine kinase activity"/>
    <property type="evidence" value="ECO:0007669"/>
    <property type="project" value="RHEA"/>
</dbReference>
<dbReference type="AlphaFoldDB" id="A0A0D2LXE7"/>
<dbReference type="PANTHER" id="PTHR45998:SF2">
    <property type="entry name" value="SERINE_THREONINE-PROTEIN KINASE 16"/>
    <property type="match status" value="1"/>
</dbReference>
<feature type="region of interest" description="Disordered" evidence="11">
    <location>
        <begin position="205"/>
        <end position="268"/>
    </location>
</feature>
<sequence length="433" mass="47389">MSSVVESLISRVLELARDTRQCETRSHQPLLVLRYRALQLGEGGYAFVYLVREVPTAQQPLVDDAPLALKRINAASGDRLQQAKREIATMRALSHPNCLPLLDHAVCAGGAGAAASGGAGGGGRTPHEGCTVLLLFPAFEDGTLFDELQRLAAARQRLATQDVLDVFEQVCAGVAHMHSRRIAHRDIKPHNILVVRPENNVLRSTTSVFDEEDHAGASEDDDDGMADADAAERGEPPSGAQLQLAPPQGRQQQQQQQQQQQHRKRRRRRRFGAVLMDFGSARPAEVRVTNRVDALALQEDAEAHCTATYRAPELFDVGTHSTLDARVDVWSLGCTLFHMLYGASPFQEALDRGASLPLAVMNCRIPWPKPPAPRYPQELHDLITLCLNPDPERRPTAEALLQRVRAARRRRLPNAAPQAAAGPAAAAAAARRR</sequence>
<proteinExistence type="inferred from homology"/>
<dbReference type="EMBL" id="KK103161">
    <property type="protein sequence ID" value="KIY96099.1"/>
    <property type="molecule type" value="Genomic_DNA"/>
</dbReference>
<dbReference type="Gene3D" id="1.10.510.10">
    <property type="entry name" value="Transferase(Phosphotransferase) domain 1"/>
    <property type="match status" value="1"/>
</dbReference>
<dbReference type="Gene3D" id="3.30.200.20">
    <property type="entry name" value="Phosphorylase Kinase, domain 1"/>
    <property type="match status" value="1"/>
</dbReference>
<keyword evidence="5 13" id="KW-0418">Kinase</keyword>
<feature type="domain" description="Protein kinase" evidence="12">
    <location>
        <begin position="34"/>
        <end position="412"/>
    </location>
</feature>
<comment type="catalytic activity">
    <reaction evidence="7">
        <text>L-threonyl-[protein] + ATP = O-phospho-L-threonyl-[protein] + ADP + H(+)</text>
        <dbReference type="Rhea" id="RHEA:46608"/>
        <dbReference type="Rhea" id="RHEA-COMP:11060"/>
        <dbReference type="Rhea" id="RHEA-COMP:11605"/>
        <dbReference type="ChEBI" id="CHEBI:15378"/>
        <dbReference type="ChEBI" id="CHEBI:30013"/>
        <dbReference type="ChEBI" id="CHEBI:30616"/>
        <dbReference type="ChEBI" id="CHEBI:61977"/>
        <dbReference type="ChEBI" id="CHEBI:456216"/>
        <dbReference type="EC" id="2.7.11.1"/>
    </reaction>
</comment>
<dbReference type="SUPFAM" id="SSF56112">
    <property type="entry name" value="Protein kinase-like (PK-like)"/>
    <property type="match status" value="1"/>
</dbReference>
<feature type="compositionally biased region" description="Acidic residues" evidence="11">
    <location>
        <begin position="209"/>
        <end position="226"/>
    </location>
</feature>
<dbReference type="RefSeq" id="XP_013895119.1">
    <property type="nucleotide sequence ID" value="XM_014039665.1"/>
</dbReference>
<accession>A0A0D2LXE7</accession>
<dbReference type="InterPro" id="IPR017441">
    <property type="entry name" value="Protein_kinase_ATP_BS"/>
</dbReference>
<dbReference type="GeneID" id="25729170"/>
<feature type="compositionally biased region" description="Low complexity" evidence="11">
    <location>
        <begin position="248"/>
        <end position="260"/>
    </location>
</feature>
<feature type="compositionally biased region" description="Low complexity" evidence="11">
    <location>
        <begin position="413"/>
        <end position="433"/>
    </location>
</feature>
<dbReference type="InterPro" id="IPR011009">
    <property type="entry name" value="Kinase-like_dom_sf"/>
</dbReference>
<keyword evidence="2 10" id="KW-0723">Serine/threonine-protein kinase</keyword>
<name>A0A0D2LXE7_9CHLO</name>
<dbReference type="GO" id="GO:0004674">
    <property type="term" value="F:protein serine/threonine kinase activity"/>
    <property type="evidence" value="ECO:0007669"/>
    <property type="project" value="UniProtKB-KW"/>
</dbReference>
<evidence type="ECO:0000256" key="4">
    <source>
        <dbReference type="ARBA" id="ARBA00022741"/>
    </source>
</evidence>
<evidence type="ECO:0000256" key="11">
    <source>
        <dbReference type="SAM" id="MobiDB-lite"/>
    </source>
</evidence>
<evidence type="ECO:0000259" key="12">
    <source>
        <dbReference type="PROSITE" id="PS50011"/>
    </source>
</evidence>
<dbReference type="InterPro" id="IPR052239">
    <property type="entry name" value="Ser/Thr-specific_kinases"/>
</dbReference>
<dbReference type="InterPro" id="IPR000719">
    <property type="entry name" value="Prot_kinase_dom"/>
</dbReference>
<evidence type="ECO:0000256" key="7">
    <source>
        <dbReference type="ARBA" id="ARBA00047899"/>
    </source>
</evidence>